<evidence type="ECO:0000313" key="2">
    <source>
        <dbReference type="Proteomes" id="UP001596380"/>
    </source>
</evidence>
<sequence>MSAGQPAEQVHAVEVFPPHGARRLPARHPYAWACIAGAWRPALVLGWLVTDHEHLALLSWPVPPTPGEAPTIAAYRDPAGGLAIMYRDGPIPPDQWTGTCTRVEAERLIRRALGGTRPRVGPTPACPSCGAPADLAHPNGRRWDTVTVYPCGERLTVE</sequence>
<evidence type="ECO:0000313" key="1">
    <source>
        <dbReference type="EMBL" id="MFC6883459.1"/>
    </source>
</evidence>
<dbReference type="EMBL" id="JBHSXS010000019">
    <property type="protein sequence ID" value="MFC6883459.1"/>
    <property type="molecule type" value="Genomic_DNA"/>
</dbReference>
<name>A0ABW2CNT8_9ACTN</name>
<dbReference type="Proteomes" id="UP001596380">
    <property type="component" value="Unassembled WGS sequence"/>
</dbReference>
<accession>A0ABW2CNT8</accession>
<protein>
    <submittedName>
        <fullName evidence="1">Uncharacterized protein</fullName>
    </submittedName>
</protein>
<dbReference type="RefSeq" id="WP_378063664.1">
    <property type="nucleotide sequence ID" value="NZ_JBHSXS010000019.1"/>
</dbReference>
<organism evidence="1 2">
    <name type="scientific">Actinomadura yumaensis</name>
    <dbReference type="NCBI Taxonomy" id="111807"/>
    <lineage>
        <taxon>Bacteria</taxon>
        <taxon>Bacillati</taxon>
        <taxon>Actinomycetota</taxon>
        <taxon>Actinomycetes</taxon>
        <taxon>Streptosporangiales</taxon>
        <taxon>Thermomonosporaceae</taxon>
        <taxon>Actinomadura</taxon>
    </lineage>
</organism>
<comment type="caution">
    <text evidence="1">The sequence shown here is derived from an EMBL/GenBank/DDBJ whole genome shotgun (WGS) entry which is preliminary data.</text>
</comment>
<reference evidence="2" key="1">
    <citation type="journal article" date="2019" name="Int. J. Syst. Evol. Microbiol.">
        <title>The Global Catalogue of Microorganisms (GCM) 10K type strain sequencing project: providing services to taxonomists for standard genome sequencing and annotation.</title>
        <authorList>
            <consortium name="The Broad Institute Genomics Platform"/>
            <consortium name="The Broad Institute Genome Sequencing Center for Infectious Disease"/>
            <person name="Wu L."/>
            <person name="Ma J."/>
        </authorList>
    </citation>
    <scope>NUCLEOTIDE SEQUENCE [LARGE SCALE GENOMIC DNA]</scope>
    <source>
        <strain evidence="2">JCM 3369</strain>
    </source>
</reference>
<proteinExistence type="predicted"/>
<gene>
    <name evidence="1" type="ORF">ACFQKB_27120</name>
</gene>
<keyword evidence="2" id="KW-1185">Reference proteome</keyword>